<dbReference type="PRINTS" id="PR00111">
    <property type="entry name" value="ABHYDROLASE"/>
</dbReference>
<dbReference type="InterPro" id="IPR050228">
    <property type="entry name" value="Carboxylesterase_BioH"/>
</dbReference>
<evidence type="ECO:0000313" key="3">
    <source>
        <dbReference type="Proteomes" id="UP000231658"/>
    </source>
</evidence>
<accession>A0A1C3RC34</accession>
<dbReference type="OrthoDB" id="9791366at2"/>
<gene>
    <name evidence="2" type="ORF">MTBPR1_10093</name>
</gene>
<dbReference type="GO" id="GO:0016787">
    <property type="term" value="F:hydrolase activity"/>
    <property type="evidence" value="ECO:0007669"/>
    <property type="project" value="UniProtKB-KW"/>
</dbReference>
<dbReference type="Gene3D" id="3.40.50.1820">
    <property type="entry name" value="alpha/beta hydrolase"/>
    <property type="match status" value="1"/>
</dbReference>
<protein>
    <submittedName>
        <fullName evidence="2">Putative hydrolase</fullName>
    </submittedName>
</protein>
<evidence type="ECO:0000313" key="2">
    <source>
        <dbReference type="EMBL" id="SCA54846.1"/>
    </source>
</evidence>
<proteinExistence type="predicted"/>
<feature type="domain" description="AB hydrolase-1" evidence="1">
    <location>
        <begin position="32"/>
        <end position="267"/>
    </location>
</feature>
<dbReference type="Pfam" id="PF12697">
    <property type="entry name" value="Abhydrolase_6"/>
    <property type="match status" value="1"/>
</dbReference>
<dbReference type="SUPFAM" id="SSF53474">
    <property type="entry name" value="alpha/beta-Hydrolases"/>
    <property type="match status" value="1"/>
</dbReference>
<reference evidence="2 3" key="1">
    <citation type="submission" date="2016-07" db="EMBL/GenBank/DDBJ databases">
        <authorList>
            <person name="Lefevre C.T."/>
        </authorList>
    </citation>
    <scope>NUCLEOTIDE SEQUENCE [LARGE SCALE GENOMIC DNA]</scope>
    <source>
        <strain evidence="2">PR1</strain>
    </source>
</reference>
<organism evidence="2 3">
    <name type="scientific">Candidatus Terasakiella magnetica</name>
    <dbReference type="NCBI Taxonomy" id="1867952"/>
    <lineage>
        <taxon>Bacteria</taxon>
        <taxon>Pseudomonadati</taxon>
        <taxon>Pseudomonadota</taxon>
        <taxon>Alphaproteobacteria</taxon>
        <taxon>Rhodospirillales</taxon>
        <taxon>Terasakiellaceae</taxon>
        <taxon>Terasakiella</taxon>
    </lineage>
</organism>
<sequence length="283" mass="32499">MFKQKEPVSHYINVEGYEIHVTEWGVDNPSSILMWHGLARTGRDFDHLAELLSKRYRVLCPDTLGRGLSQWGQNPKEEYCFDFYEKIALKVCEIFGFYHFDYIGTSMGGALGMRLAGGPLRDNINRLVINDIAPQLAEAAVDRILTYAGSPPSFETIGQLEDYLQTVYEPYGYLTDEQWRLMVETSYRRMDNGQITLHYDPKMVTQFTAHPNDYDLWETYEKIKAETLVLRGAESDLLLTEWAQHMTEVGPKAHLIEIPGCGHAPALNKTQQTHIIEKFLEND</sequence>
<dbReference type="PANTHER" id="PTHR43194:SF2">
    <property type="entry name" value="PEROXISOMAL MEMBRANE PROTEIN LPX1"/>
    <property type="match status" value="1"/>
</dbReference>
<dbReference type="Proteomes" id="UP000231658">
    <property type="component" value="Unassembled WGS sequence"/>
</dbReference>
<evidence type="ECO:0000259" key="1">
    <source>
        <dbReference type="Pfam" id="PF12697"/>
    </source>
</evidence>
<name>A0A1C3RC34_9PROT</name>
<keyword evidence="3" id="KW-1185">Reference proteome</keyword>
<dbReference type="STRING" id="1867952.MTBPR1_10093"/>
<keyword evidence="2" id="KW-0378">Hydrolase</keyword>
<dbReference type="RefSeq" id="WP_069185585.1">
    <property type="nucleotide sequence ID" value="NZ_FLYE01000001.1"/>
</dbReference>
<dbReference type="PANTHER" id="PTHR43194">
    <property type="entry name" value="HYDROLASE ALPHA/BETA FOLD FAMILY"/>
    <property type="match status" value="1"/>
</dbReference>
<dbReference type="InterPro" id="IPR000073">
    <property type="entry name" value="AB_hydrolase_1"/>
</dbReference>
<dbReference type="EMBL" id="FLYE01000001">
    <property type="protein sequence ID" value="SCA54846.1"/>
    <property type="molecule type" value="Genomic_DNA"/>
</dbReference>
<dbReference type="AlphaFoldDB" id="A0A1C3RC34"/>
<dbReference type="InterPro" id="IPR029058">
    <property type="entry name" value="AB_hydrolase_fold"/>
</dbReference>